<dbReference type="Pfam" id="PF07963">
    <property type="entry name" value="N_methyl"/>
    <property type="match status" value="1"/>
</dbReference>
<dbReference type="InterPro" id="IPR012902">
    <property type="entry name" value="N_methyl_site"/>
</dbReference>
<dbReference type="AlphaFoldDB" id="A0A367ZA39"/>
<evidence type="ECO:0000313" key="2">
    <source>
        <dbReference type="EMBL" id="RCK74619.1"/>
    </source>
</evidence>
<evidence type="ECO:0000256" key="1">
    <source>
        <dbReference type="SAM" id="Phobius"/>
    </source>
</evidence>
<keyword evidence="1" id="KW-0812">Transmembrane</keyword>
<accession>A0A367ZA39</accession>
<dbReference type="NCBIfam" id="TIGR02532">
    <property type="entry name" value="IV_pilin_GFxxxE"/>
    <property type="match status" value="1"/>
</dbReference>
<feature type="transmembrane region" description="Helical" evidence="1">
    <location>
        <begin position="15"/>
        <end position="40"/>
    </location>
</feature>
<dbReference type="EMBL" id="QOQW01000043">
    <property type="protein sequence ID" value="RCK74619.1"/>
    <property type="molecule type" value="Genomic_DNA"/>
</dbReference>
<organism evidence="2 3">
    <name type="scientific">Candidatus Ozemobacter sibiricus</name>
    <dbReference type="NCBI Taxonomy" id="2268124"/>
    <lineage>
        <taxon>Bacteria</taxon>
        <taxon>Candidatus Ozemobacteria</taxon>
        <taxon>Candidatus Ozemobacterales</taxon>
        <taxon>Candidatus Ozemobacteraceae</taxon>
        <taxon>Candidatus Ozemobacter</taxon>
    </lineage>
</organism>
<gene>
    <name evidence="2" type="ORF">OZSIB_0106</name>
</gene>
<protein>
    <recommendedName>
        <fullName evidence="4">Prepilin-type N-terminal cleavage/methylation domain-containing protein</fullName>
    </recommendedName>
</protein>
<comment type="caution">
    <text evidence="2">The sequence shown here is derived from an EMBL/GenBank/DDBJ whole genome shotgun (WGS) entry which is preliminary data.</text>
</comment>
<evidence type="ECO:0008006" key="4">
    <source>
        <dbReference type="Google" id="ProtNLM"/>
    </source>
</evidence>
<evidence type="ECO:0000313" key="3">
    <source>
        <dbReference type="Proteomes" id="UP000252355"/>
    </source>
</evidence>
<keyword evidence="1" id="KW-1133">Transmembrane helix</keyword>
<sequence length="240" mass="27583">MTAPFHLTPFRGRRAAATLVEVLIALLIFGTVMGIGYALLSRTFVSMERQRTSLDTLHEARNFLMLIERDLREMTRLISLDTLFRDNLFDDENALFYSMEIEVPARSGDGYTTVTWSYEGPAGHKDSPTREKIIYRQEKGGLKRPVITKQMNYLKIWGTDGTIFRNRGVGESMADYRAYLAPHYYHPSNPAPNGLRDLAKVRGVEVQLSMHEMYDSSGRPIKDRVFVTRIYSRVLNSKYE</sequence>
<keyword evidence="1" id="KW-0472">Membrane</keyword>
<reference evidence="2 3" key="1">
    <citation type="submission" date="2018-05" db="EMBL/GenBank/DDBJ databases">
        <title>A metagenomic window into the 2 km-deep terrestrial subsurface aquifer revealed taxonomically and functionally diverse microbial community comprising novel uncultured bacterial lineages.</title>
        <authorList>
            <person name="Kadnikov V.V."/>
            <person name="Mardanov A.V."/>
            <person name="Beletsky A.V."/>
            <person name="Banks D."/>
            <person name="Pimenov N.V."/>
            <person name="Frank Y.A."/>
            <person name="Karnachuk O.V."/>
            <person name="Ravin N.V."/>
        </authorList>
    </citation>
    <scope>NUCLEOTIDE SEQUENCE [LARGE SCALE GENOMIC DNA]</scope>
    <source>
        <strain evidence="2">BY5</strain>
    </source>
</reference>
<dbReference type="Proteomes" id="UP000252355">
    <property type="component" value="Unassembled WGS sequence"/>
</dbReference>
<name>A0A367ZA39_9BACT</name>
<proteinExistence type="predicted"/>